<dbReference type="Gene3D" id="3.40.50.150">
    <property type="entry name" value="Vaccinia Virus protein VP39"/>
    <property type="match status" value="1"/>
</dbReference>
<evidence type="ECO:0000256" key="6">
    <source>
        <dbReference type="ARBA" id="ARBA00039449"/>
    </source>
</evidence>
<evidence type="ECO:0000256" key="8">
    <source>
        <dbReference type="ARBA" id="ARBA00047306"/>
    </source>
</evidence>
<dbReference type="EMBL" id="CAKKNE010000004">
    <property type="protein sequence ID" value="CAH0373259.1"/>
    <property type="molecule type" value="Genomic_DNA"/>
</dbReference>
<sequence>MASQAMAAQDEAAADVAVAKRVEAMLRHEGLNLKGSSDTQAWASPSDFWRDASYRATWYSKAIAYWENDAEVPATVDGVLGGFASLDAPDVRASRRFLTRARDAAGQSGAFAAADVAAGIGRVAKHVLLPLGASSVDVLEPARTLREAACAFVDAVDTVEGIKVGGSAAKCRFLAAPMQDWAPSSSSYDVIWAQWCVGHLTDAHFLRFLQRCRTALKPKGILVVKDNCGESSSTDDCFEVDDADRSICRGRAYLEALLALSGAELLCTALQPVSGEEAFPADIYPVRSYALRWVDDGVT</sequence>
<dbReference type="CDD" id="cd02440">
    <property type="entry name" value="AdoMet_MTases"/>
    <property type="match status" value="1"/>
</dbReference>
<comment type="similarity">
    <text evidence="1">Belongs to the methyltransferase superfamily. NTM1 family.</text>
</comment>
<comment type="catalytic activity">
    <reaction evidence="8">
        <text>N-terminal L-seryl-L-prolyl-L-lysyl-[protein] + 3 S-adenosyl-L-methionine = N-terminal N,N,N-trimethyl-L-seryl-L-prolyl-L-lysyl-[protein] + 3 S-adenosyl-L-homocysteine + 3 H(+)</text>
        <dbReference type="Rhea" id="RHEA:54724"/>
        <dbReference type="Rhea" id="RHEA-COMP:13789"/>
        <dbReference type="Rhea" id="RHEA-COMP:13973"/>
        <dbReference type="ChEBI" id="CHEBI:15378"/>
        <dbReference type="ChEBI" id="CHEBI:57856"/>
        <dbReference type="ChEBI" id="CHEBI:59789"/>
        <dbReference type="ChEBI" id="CHEBI:138061"/>
        <dbReference type="ChEBI" id="CHEBI:138317"/>
        <dbReference type="EC" id="2.1.1.244"/>
    </reaction>
</comment>
<dbReference type="InterPro" id="IPR029063">
    <property type="entry name" value="SAM-dependent_MTases_sf"/>
</dbReference>
<organism evidence="12 13">
    <name type="scientific">Pelagomonas calceolata</name>
    <dbReference type="NCBI Taxonomy" id="35677"/>
    <lineage>
        <taxon>Eukaryota</taxon>
        <taxon>Sar</taxon>
        <taxon>Stramenopiles</taxon>
        <taxon>Ochrophyta</taxon>
        <taxon>Pelagophyceae</taxon>
        <taxon>Pelagomonadales</taxon>
        <taxon>Pelagomonadaceae</taxon>
        <taxon>Pelagomonas</taxon>
    </lineage>
</organism>
<evidence type="ECO:0000256" key="1">
    <source>
        <dbReference type="ARBA" id="ARBA00009059"/>
    </source>
</evidence>
<proteinExistence type="inferred from homology"/>
<comment type="catalytic activity">
    <reaction evidence="10">
        <text>N-terminal L-alanyl-L-prolyl-L-lysyl-[protein] + 3 S-adenosyl-L-methionine = N-terminal N,N,N-trimethyl-L-alanyl-L-prolyl-L-lysyl-[protein] + 3 S-adenosyl-L-homocysteine + 3 H(+)</text>
        <dbReference type="Rhea" id="RHEA:54712"/>
        <dbReference type="Rhea" id="RHEA-COMP:13785"/>
        <dbReference type="Rhea" id="RHEA-COMP:13971"/>
        <dbReference type="ChEBI" id="CHEBI:15378"/>
        <dbReference type="ChEBI" id="CHEBI:57856"/>
        <dbReference type="ChEBI" id="CHEBI:59789"/>
        <dbReference type="ChEBI" id="CHEBI:138057"/>
        <dbReference type="ChEBI" id="CHEBI:138315"/>
        <dbReference type="EC" id="2.1.1.244"/>
    </reaction>
</comment>
<dbReference type="GO" id="GO:0071885">
    <property type="term" value="F:N-terminal protein N-methyltransferase activity"/>
    <property type="evidence" value="ECO:0007669"/>
    <property type="project" value="UniProtKB-EC"/>
</dbReference>
<gene>
    <name evidence="12" type="ORF">PECAL_4P04420</name>
</gene>
<reference evidence="12" key="1">
    <citation type="submission" date="2021-11" db="EMBL/GenBank/DDBJ databases">
        <authorList>
            <consortium name="Genoscope - CEA"/>
            <person name="William W."/>
        </authorList>
    </citation>
    <scope>NUCLEOTIDE SEQUENCE</scope>
</reference>
<dbReference type="Proteomes" id="UP000789595">
    <property type="component" value="Unassembled WGS sequence"/>
</dbReference>
<evidence type="ECO:0000256" key="9">
    <source>
        <dbReference type="ARBA" id="ARBA00047885"/>
    </source>
</evidence>
<evidence type="ECO:0000313" key="13">
    <source>
        <dbReference type="Proteomes" id="UP000789595"/>
    </source>
</evidence>
<dbReference type="SUPFAM" id="SSF53335">
    <property type="entry name" value="S-adenosyl-L-methionine-dependent methyltransferases"/>
    <property type="match status" value="1"/>
</dbReference>
<keyword evidence="3" id="KW-0808">Transferase</keyword>
<comment type="caution">
    <text evidence="12">The sequence shown here is derived from an EMBL/GenBank/DDBJ whole genome shotgun (WGS) entry which is preliminary data.</text>
</comment>
<dbReference type="PIRSF" id="PIRSF016958">
    <property type="entry name" value="DUF858_MeTrfase_lik"/>
    <property type="match status" value="1"/>
</dbReference>
<dbReference type="OrthoDB" id="1298661at2759"/>
<keyword evidence="13" id="KW-1185">Reference proteome</keyword>
<dbReference type="GO" id="GO:0005737">
    <property type="term" value="C:cytoplasm"/>
    <property type="evidence" value="ECO:0007669"/>
    <property type="project" value="TreeGrafter"/>
</dbReference>
<evidence type="ECO:0000256" key="10">
    <source>
        <dbReference type="ARBA" id="ARBA00048167"/>
    </source>
</evidence>
<feature type="binding site" evidence="11">
    <location>
        <begin position="178"/>
        <end position="179"/>
    </location>
    <ligand>
        <name>S-adenosyl-L-methionine</name>
        <dbReference type="ChEBI" id="CHEBI:59789"/>
    </ligand>
</feature>
<dbReference type="InterPro" id="IPR008576">
    <property type="entry name" value="MeTrfase_NTM1"/>
</dbReference>
<evidence type="ECO:0000313" key="12">
    <source>
        <dbReference type="EMBL" id="CAH0373259.1"/>
    </source>
</evidence>
<evidence type="ECO:0000256" key="11">
    <source>
        <dbReference type="PIRSR" id="PIRSR016958-1"/>
    </source>
</evidence>
<dbReference type="AlphaFoldDB" id="A0A8J2SUE9"/>
<dbReference type="GO" id="GO:0032259">
    <property type="term" value="P:methylation"/>
    <property type="evidence" value="ECO:0007669"/>
    <property type="project" value="UniProtKB-KW"/>
</dbReference>
<dbReference type="PANTHER" id="PTHR12753:SF0">
    <property type="entry name" value="ALPHA N-TERMINAL PROTEIN METHYLTRANSFERASE 1"/>
    <property type="match status" value="1"/>
</dbReference>
<feature type="binding site" evidence="11">
    <location>
        <position position="122"/>
    </location>
    <ligand>
        <name>S-adenosyl-L-methionine</name>
        <dbReference type="ChEBI" id="CHEBI:59789"/>
    </ligand>
</feature>
<dbReference type="PANTHER" id="PTHR12753">
    <property type="entry name" value="AD-003 - RELATED"/>
    <property type="match status" value="1"/>
</dbReference>
<evidence type="ECO:0000256" key="7">
    <source>
        <dbReference type="ARBA" id="ARBA00043129"/>
    </source>
</evidence>
<feature type="binding site" evidence="11">
    <location>
        <position position="194"/>
    </location>
    <ligand>
        <name>S-adenosyl-L-methionine</name>
        <dbReference type="ChEBI" id="CHEBI:59789"/>
    </ligand>
</feature>
<accession>A0A8J2SUE9</accession>
<dbReference type="EC" id="2.1.1.244" evidence="5"/>
<comment type="catalytic activity">
    <reaction evidence="9">
        <text>N-terminal L-prolyl-L-prolyl-L-lysyl-[protein] + 2 S-adenosyl-L-methionine = N-terminal N,N-dimethyl-L-prolyl-L-prolyl-L-lysyl-[protein] + 2 S-adenosyl-L-homocysteine + 2 H(+)</text>
        <dbReference type="Rhea" id="RHEA:54736"/>
        <dbReference type="Rhea" id="RHEA-COMP:13787"/>
        <dbReference type="Rhea" id="RHEA-COMP:13974"/>
        <dbReference type="ChEBI" id="CHEBI:15378"/>
        <dbReference type="ChEBI" id="CHEBI:57856"/>
        <dbReference type="ChEBI" id="CHEBI:59789"/>
        <dbReference type="ChEBI" id="CHEBI:138059"/>
        <dbReference type="ChEBI" id="CHEBI:138318"/>
        <dbReference type="EC" id="2.1.1.244"/>
    </reaction>
</comment>
<keyword evidence="4 11" id="KW-0949">S-adenosyl-L-methionine</keyword>
<keyword evidence="2" id="KW-0489">Methyltransferase</keyword>
<evidence type="ECO:0000256" key="4">
    <source>
        <dbReference type="ARBA" id="ARBA00022691"/>
    </source>
</evidence>
<name>A0A8J2SUE9_9STRA</name>
<protein>
    <recommendedName>
        <fullName evidence="6">Alpha N-terminal protein methyltransferase 1</fullName>
        <ecNumber evidence="5">2.1.1.244</ecNumber>
    </recommendedName>
    <alternativeName>
        <fullName evidence="7">X-Pro-Lys N-terminal protein methyltransferase 1</fullName>
    </alternativeName>
</protein>
<evidence type="ECO:0000256" key="2">
    <source>
        <dbReference type="ARBA" id="ARBA00022603"/>
    </source>
</evidence>
<evidence type="ECO:0000256" key="3">
    <source>
        <dbReference type="ARBA" id="ARBA00022679"/>
    </source>
</evidence>
<evidence type="ECO:0000256" key="5">
    <source>
        <dbReference type="ARBA" id="ARBA00039112"/>
    </source>
</evidence>
<dbReference type="Pfam" id="PF05891">
    <property type="entry name" value="Methyltransf_PK"/>
    <property type="match status" value="1"/>
</dbReference>